<proteinExistence type="predicted"/>
<gene>
    <name evidence="3" type="ORF">LY04_03559</name>
</gene>
<evidence type="ECO:0000313" key="3">
    <source>
        <dbReference type="EMBL" id="TDW53987.1"/>
    </source>
</evidence>
<feature type="transmembrane region" description="Helical" evidence="2">
    <location>
        <begin position="173"/>
        <end position="201"/>
    </location>
</feature>
<keyword evidence="4" id="KW-1185">Reference proteome</keyword>
<comment type="caution">
    <text evidence="3">The sequence shown here is derived from an EMBL/GenBank/DDBJ whole genome shotgun (WGS) entry which is preliminary data.</text>
</comment>
<sequence>MTHSDNTAPSAFNSTNLPALPPASTEHQSRLYSTLNIPLFWGDYTNLDSATELELDFEMERELTNHEHDSTRSINNERWAFQHDNKWAHFLYIFQLLSSGFIPMFFLTTLTVELKANIILSGSIIAFMALGNLSAFMMTRPLYHISFMLLTGVVTAATLIWKQQTLWGFWQGHSFFITGCVLFFLAVIGCELLLFLHAYFYQHDGSQFNRRTGMVHLAGKRWRKPFVAPFYEFDPVMQVQVMPHGQRDYVLWLYHRYTDKKVCLANRIHSLGLDQNNLRAFWDTLQRYMDVSQPLPDLPVLEPCRQQDPVTAAYDQAQNRPPRYWRDMSERRFKQEVLPRLREQLRNASWPSGPGLIAAHTDPTLSVADYYRAQQARGIHATPQPQAFEHTHSQAAVE</sequence>
<dbReference type="EMBL" id="SODO01000024">
    <property type="protein sequence ID" value="TDW53987.1"/>
    <property type="molecule type" value="Genomic_DNA"/>
</dbReference>
<reference evidence="3 4" key="1">
    <citation type="submission" date="2019-03" db="EMBL/GenBank/DDBJ databases">
        <title>Genomic Encyclopedia of Archaeal and Bacterial Type Strains, Phase II (KMG-II): from individual species to whole genera.</title>
        <authorList>
            <person name="Goeker M."/>
        </authorList>
    </citation>
    <scope>NUCLEOTIDE SEQUENCE [LARGE SCALE GENOMIC DNA]</scope>
    <source>
        <strain evidence="3 4">DSM 15594</strain>
    </source>
</reference>
<feature type="region of interest" description="Disordered" evidence="1">
    <location>
        <begin position="1"/>
        <end position="23"/>
    </location>
</feature>
<feature type="compositionally biased region" description="Polar residues" evidence="1">
    <location>
        <begin position="1"/>
        <end position="17"/>
    </location>
</feature>
<feature type="transmembrane region" description="Helical" evidence="2">
    <location>
        <begin position="90"/>
        <end position="112"/>
    </location>
</feature>
<evidence type="ECO:0000256" key="1">
    <source>
        <dbReference type="SAM" id="MobiDB-lite"/>
    </source>
</evidence>
<accession>A0ABY2EU65</accession>
<keyword evidence="2" id="KW-1133">Transmembrane helix</keyword>
<keyword evidence="2" id="KW-0812">Transmembrane</keyword>
<dbReference type="Proteomes" id="UP000295058">
    <property type="component" value="Unassembled WGS sequence"/>
</dbReference>
<evidence type="ECO:0000313" key="4">
    <source>
        <dbReference type="Proteomes" id="UP000295058"/>
    </source>
</evidence>
<feature type="transmembrane region" description="Helical" evidence="2">
    <location>
        <begin position="142"/>
        <end position="161"/>
    </location>
</feature>
<organism evidence="3 4">
    <name type="scientific">Oceanimonas baumannii</name>
    <dbReference type="NCBI Taxonomy" id="129578"/>
    <lineage>
        <taxon>Bacteria</taxon>
        <taxon>Pseudomonadati</taxon>
        <taxon>Pseudomonadota</taxon>
        <taxon>Gammaproteobacteria</taxon>
        <taxon>Aeromonadales</taxon>
        <taxon>Aeromonadaceae</taxon>
        <taxon>Oceanimonas</taxon>
    </lineage>
</organism>
<feature type="transmembrane region" description="Helical" evidence="2">
    <location>
        <begin position="118"/>
        <end position="135"/>
    </location>
</feature>
<protein>
    <submittedName>
        <fullName evidence="3">Uncharacterized protein</fullName>
    </submittedName>
</protein>
<keyword evidence="2" id="KW-0472">Membrane</keyword>
<evidence type="ECO:0000256" key="2">
    <source>
        <dbReference type="SAM" id="Phobius"/>
    </source>
</evidence>
<name>A0ABY2EU65_9GAMM</name>